<keyword evidence="7" id="KW-1133">Transmembrane helix</keyword>
<dbReference type="InterPro" id="IPR004090">
    <property type="entry name" value="Chemotax_Me-accpt_rcpt"/>
</dbReference>
<feature type="transmembrane region" description="Helical" evidence="7">
    <location>
        <begin position="49"/>
        <end position="70"/>
    </location>
</feature>
<dbReference type="PROSITE" id="PS50885">
    <property type="entry name" value="HAMP"/>
    <property type="match status" value="2"/>
</dbReference>
<proteinExistence type="inferred from homology"/>
<evidence type="ECO:0000259" key="9">
    <source>
        <dbReference type="PROSITE" id="PS50885"/>
    </source>
</evidence>
<keyword evidence="2" id="KW-0145">Chemotaxis</keyword>
<comment type="similarity">
    <text evidence="3">Belongs to the methyl-accepting chemotaxis (MCP) protein family.</text>
</comment>
<sequence>MKVRALRLFRSGRSSRDPAAGKPDAGKPADPVWIPGKPATGIRRVVGSVFAQVAGLVVLSSLVVAAVLAAQVWRLSDKATETGIAGTARHSVEATAASLLPSVRFRDEARLAQILKEKAQSAGTDLLGGLVLGAEGEVLARTGNLGDREAALLALAQKALAEGGRQGMLGDFVATEAVALPGEGAPLGALAMAWTDSAMRASILRDKHIMLVSAAASLCLMLVVSLVLLRRIVLAPLSALRRGMSRVAAGDYDVTLRAERRRDEFGELGRNLADLTKTLARGRDAQEARGRAHEAQNQVVRHLSDALDALAGGSLRHTIIEAFPGEYEELRANYNRAVESLRATMTEVNSGALNIHSSAEEIARASDDLSRRTETQAATLEQTAAALDEMLARVREAAQAARDAESSVQTASKLADQNGEVMRSAIEAMGGIERSSQQINEIIGVIDDIAFQTNLLALNAGVEAARAGASGKGFAVVASEVRALAQRSSDAAQQIKTLISGSADRVRDGVELVERSGEALGEVVAQVSQISTLVSNIAGVAAEQAQGLNEINVGVSNLDRVTQQNAAMVEESTAAAHMLRGDAGRLSDLMRGFSVGEEGAAPSGRASAAA</sequence>
<dbReference type="InterPro" id="IPR051310">
    <property type="entry name" value="MCP_chemotaxis"/>
</dbReference>
<keyword evidence="5" id="KW-0175">Coiled coil</keyword>
<dbReference type="EMBL" id="NTHN01000311">
    <property type="protein sequence ID" value="PBD17852.1"/>
    <property type="molecule type" value="Genomic_DNA"/>
</dbReference>
<keyword evidence="4" id="KW-0807">Transducer</keyword>
<evidence type="ECO:0000256" key="5">
    <source>
        <dbReference type="SAM" id="Coils"/>
    </source>
</evidence>
<dbReference type="PROSITE" id="PS50111">
    <property type="entry name" value="CHEMOTAXIS_TRANSDUC_2"/>
    <property type="match status" value="1"/>
</dbReference>
<feature type="transmembrane region" description="Helical" evidence="7">
    <location>
        <begin position="209"/>
        <end position="229"/>
    </location>
</feature>
<comment type="caution">
    <text evidence="10">The sequence shown here is derived from an EMBL/GenBank/DDBJ whole genome shotgun (WGS) entry which is preliminary data.</text>
</comment>
<dbReference type="AlphaFoldDB" id="A0A2A3JRU2"/>
<dbReference type="SMART" id="SM00304">
    <property type="entry name" value="HAMP"/>
    <property type="match status" value="3"/>
</dbReference>
<keyword evidence="7" id="KW-0812">Transmembrane</keyword>
<gene>
    <name evidence="10" type="ORF">CLG85_17775</name>
</gene>
<dbReference type="InterPro" id="IPR003660">
    <property type="entry name" value="HAMP_dom"/>
</dbReference>
<dbReference type="PANTHER" id="PTHR43531">
    <property type="entry name" value="PROTEIN ICFG"/>
    <property type="match status" value="1"/>
</dbReference>
<dbReference type="SUPFAM" id="SSF158472">
    <property type="entry name" value="HAMP domain-like"/>
    <property type="match status" value="1"/>
</dbReference>
<dbReference type="PANTHER" id="PTHR43531:SF11">
    <property type="entry name" value="METHYL-ACCEPTING CHEMOTAXIS PROTEIN 3"/>
    <property type="match status" value="1"/>
</dbReference>
<accession>A0A2A3JRU2</accession>
<dbReference type="GO" id="GO:0004888">
    <property type="term" value="F:transmembrane signaling receptor activity"/>
    <property type="evidence" value="ECO:0007669"/>
    <property type="project" value="InterPro"/>
</dbReference>
<dbReference type="CDD" id="cd11386">
    <property type="entry name" value="MCP_signal"/>
    <property type="match status" value="1"/>
</dbReference>
<dbReference type="Pfam" id="PF00672">
    <property type="entry name" value="HAMP"/>
    <property type="match status" value="1"/>
</dbReference>
<dbReference type="Gene3D" id="6.10.340.10">
    <property type="match status" value="1"/>
</dbReference>
<evidence type="ECO:0000256" key="4">
    <source>
        <dbReference type="PROSITE-ProRule" id="PRU00284"/>
    </source>
</evidence>
<feature type="region of interest" description="Disordered" evidence="6">
    <location>
        <begin position="12"/>
        <end position="32"/>
    </location>
</feature>
<feature type="compositionally biased region" description="Low complexity" evidence="6">
    <location>
        <begin position="17"/>
        <end position="31"/>
    </location>
</feature>
<feature type="domain" description="Methyl-accepting transducer" evidence="8">
    <location>
        <begin position="351"/>
        <end position="580"/>
    </location>
</feature>
<dbReference type="FunFam" id="1.10.287.950:FF:000001">
    <property type="entry name" value="Methyl-accepting chemotaxis sensory transducer"/>
    <property type="match status" value="1"/>
</dbReference>
<name>A0A2A3JRU2_9RHOB</name>
<dbReference type="InterPro" id="IPR004089">
    <property type="entry name" value="MCPsignal_dom"/>
</dbReference>
<evidence type="ECO:0000256" key="6">
    <source>
        <dbReference type="SAM" id="MobiDB-lite"/>
    </source>
</evidence>
<feature type="domain" description="HAMP" evidence="9">
    <location>
        <begin position="294"/>
        <end position="346"/>
    </location>
</feature>
<evidence type="ECO:0000259" key="8">
    <source>
        <dbReference type="PROSITE" id="PS50111"/>
    </source>
</evidence>
<dbReference type="GO" id="GO:0016020">
    <property type="term" value="C:membrane"/>
    <property type="evidence" value="ECO:0007669"/>
    <property type="project" value="UniProtKB-SubCell"/>
</dbReference>
<evidence type="ECO:0000256" key="3">
    <source>
        <dbReference type="ARBA" id="ARBA00029447"/>
    </source>
</evidence>
<feature type="coiled-coil region" evidence="5">
    <location>
        <begin position="377"/>
        <end position="407"/>
    </location>
</feature>
<comment type="subcellular location">
    <subcellularLocation>
        <location evidence="1">Membrane</location>
    </subcellularLocation>
</comment>
<protein>
    <submittedName>
        <fullName evidence="10">Methyl-accepting chemotaxis protein</fullName>
    </submittedName>
</protein>
<dbReference type="SUPFAM" id="SSF58104">
    <property type="entry name" value="Methyl-accepting chemotaxis protein (MCP) signaling domain"/>
    <property type="match status" value="1"/>
</dbReference>
<dbReference type="Pfam" id="PF00015">
    <property type="entry name" value="MCPsignal"/>
    <property type="match status" value="1"/>
</dbReference>
<dbReference type="GO" id="GO:0006935">
    <property type="term" value="P:chemotaxis"/>
    <property type="evidence" value="ECO:0007669"/>
    <property type="project" value="UniProtKB-KW"/>
</dbReference>
<feature type="domain" description="HAMP" evidence="9">
    <location>
        <begin position="231"/>
        <end position="284"/>
    </location>
</feature>
<evidence type="ECO:0000256" key="7">
    <source>
        <dbReference type="SAM" id="Phobius"/>
    </source>
</evidence>
<evidence type="ECO:0000313" key="10">
    <source>
        <dbReference type="EMBL" id="PBD17852.1"/>
    </source>
</evidence>
<evidence type="ECO:0000256" key="1">
    <source>
        <dbReference type="ARBA" id="ARBA00004370"/>
    </source>
</evidence>
<dbReference type="GO" id="GO:0007165">
    <property type="term" value="P:signal transduction"/>
    <property type="evidence" value="ECO:0007669"/>
    <property type="project" value="UniProtKB-KW"/>
</dbReference>
<dbReference type="CDD" id="cd06225">
    <property type="entry name" value="HAMP"/>
    <property type="match status" value="1"/>
</dbReference>
<organism evidence="10">
    <name type="scientific">Alloyangia mangrovi</name>
    <dbReference type="NCBI Taxonomy" id="1779329"/>
    <lineage>
        <taxon>Bacteria</taxon>
        <taxon>Pseudomonadati</taxon>
        <taxon>Pseudomonadota</taxon>
        <taxon>Alphaproteobacteria</taxon>
        <taxon>Rhodobacterales</taxon>
        <taxon>Roseobacteraceae</taxon>
        <taxon>Alloyangia</taxon>
    </lineage>
</organism>
<evidence type="ECO:0000256" key="2">
    <source>
        <dbReference type="ARBA" id="ARBA00022500"/>
    </source>
</evidence>
<dbReference type="Gene3D" id="1.10.287.950">
    <property type="entry name" value="Methyl-accepting chemotaxis protein"/>
    <property type="match status" value="1"/>
</dbReference>
<dbReference type="PRINTS" id="PR00260">
    <property type="entry name" value="CHEMTRNSDUCR"/>
</dbReference>
<keyword evidence="7" id="KW-0472">Membrane</keyword>
<dbReference type="SMART" id="SM00283">
    <property type="entry name" value="MA"/>
    <property type="match status" value="1"/>
</dbReference>
<reference evidence="10" key="1">
    <citation type="submission" date="2017-09" db="EMBL/GenBank/DDBJ databases">
        <title>Yangia sp. SAOS 153D whole genome sequencing.</title>
        <authorList>
            <person name="Verma A."/>
            <person name="Krishnamurthi S."/>
        </authorList>
    </citation>
    <scope>NUCLEOTIDE SEQUENCE [LARGE SCALE GENOMIC DNA]</scope>
    <source>
        <strain evidence="10">SAOS 153D</strain>
    </source>
</reference>